<evidence type="ECO:0000313" key="10">
    <source>
        <dbReference type="EMBL" id="GEC96506.1"/>
    </source>
</evidence>
<evidence type="ECO:0000259" key="9">
    <source>
        <dbReference type="PROSITE" id="PS51144"/>
    </source>
</evidence>
<protein>
    <recommendedName>
        <fullName evidence="2">carbonic anhydrase</fullName>
        <ecNumber evidence="2">4.2.1.1</ecNumber>
    </recommendedName>
</protein>
<comment type="similarity">
    <text evidence="1">Belongs to the alpha-carbonic anhydrase family.</text>
</comment>
<dbReference type="Proteomes" id="UP000318422">
    <property type="component" value="Unassembled WGS sequence"/>
</dbReference>
<evidence type="ECO:0000313" key="11">
    <source>
        <dbReference type="Proteomes" id="UP000318422"/>
    </source>
</evidence>
<dbReference type="InterPro" id="IPR041891">
    <property type="entry name" value="Alpha_CA_prokaryot-like"/>
</dbReference>
<dbReference type="InterPro" id="IPR031939">
    <property type="entry name" value="Adhesin_E-like"/>
</dbReference>
<proteinExistence type="inferred from homology"/>
<dbReference type="RefSeq" id="WP_141352882.1">
    <property type="nucleotide sequence ID" value="NZ_BJNV01000046.1"/>
</dbReference>
<organism evidence="10 11">
    <name type="scientific">Zoogloea ramigera</name>
    <dbReference type="NCBI Taxonomy" id="350"/>
    <lineage>
        <taxon>Bacteria</taxon>
        <taxon>Pseudomonadati</taxon>
        <taxon>Pseudomonadota</taxon>
        <taxon>Betaproteobacteria</taxon>
        <taxon>Rhodocyclales</taxon>
        <taxon>Zoogloeaceae</taxon>
        <taxon>Zoogloea</taxon>
    </lineage>
</organism>
<name>A0A4Y4CVZ7_ZOORA</name>
<dbReference type="AlphaFoldDB" id="A0A4Y4CVZ7"/>
<evidence type="ECO:0000256" key="3">
    <source>
        <dbReference type="ARBA" id="ARBA00022723"/>
    </source>
</evidence>
<gene>
    <name evidence="10" type="ORF">ZRA01_25790</name>
</gene>
<dbReference type="Pfam" id="PF16747">
    <property type="entry name" value="Adhesin_E"/>
    <property type="match status" value="1"/>
</dbReference>
<sequence length="498" mass="55045">MRHRMHPLAAVLILAGSTAAMAADWQTVASDKKRTIELDRASILQSDPGTKVAWGRIVLSESEAAAAGYMTVKALNRYDCRNQTFATIKRVYLDADSTVVKDEKVKVEKDMPIAIGSVDEKLWRDVCKPADISQLAKNASRAAQSAQAAPATPAAKPEVRTADYRPARGAEKAAVTQVAEAKGEHAAEAPQPIKKSFIDKPAPPPKAEPAERAPEPPRVAEKRAHAEAPPEVHRVPAYVAPRPRPRVVRTAPVRVESHAAHGPAAAGTPLAHHEIHWSYDGEGAPANWGTLKPEWQLCNTGERQSPIDIRDGIKVELEPIRFDYKLSQFRIVDNGHTVQVTVGPGSSLQVMGRYYDLVQFHFHRPSEERINGKGFEMVVHLVHKDLDGRLAVVAVLLERGQMHPLVQTLWNNLPLEKNVDYSPEGVSIDLNQLLPSDRSYYTYMGSLTTPPCSEGVMWMVMKQPAQLSSEQIAIFARMYPMNARPIQSIRGRMIKESR</sequence>
<feature type="region of interest" description="Disordered" evidence="7">
    <location>
        <begin position="166"/>
        <end position="230"/>
    </location>
</feature>
<dbReference type="InterPro" id="IPR036398">
    <property type="entry name" value="CA_dom_sf"/>
</dbReference>
<dbReference type="Pfam" id="PF00194">
    <property type="entry name" value="Carb_anhydrase"/>
    <property type="match status" value="1"/>
</dbReference>
<dbReference type="GO" id="GO:0004089">
    <property type="term" value="F:carbonate dehydratase activity"/>
    <property type="evidence" value="ECO:0007669"/>
    <property type="project" value="UniProtKB-EC"/>
</dbReference>
<evidence type="ECO:0000256" key="7">
    <source>
        <dbReference type="SAM" id="MobiDB-lite"/>
    </source>
</evidence>
<keyword evidence="4" id="KW-0862">Zinc</keyword>
<accession>A0A4Y4CVZ7</accession>
<feature type="signal peptide" evidence="8">
    <location>
        <begin position="1"/>
        <end position="22"/>
    </location>
</feature>
<keyword evidence="3" id="KW-0479">Metal-binding</keyword>
<feature type="chain" id="PRO_5021440136" description="carbonic anhydrase" evidence="8">
    <location>
        <begin position="23"/>
        <end position="498"/>
    </location>
</feature>
<dbReference type="SUPFAM" id="SSF51069">
    <property type="entry name" value="Carbonic anhydrase"/>
    <property type="match status" value="1"/>
</dbReference>
<evidence type="ECO:0000256" key="8">
    <source>
        <dbReference type="SAM" id="SignalP"/>
    </source>
</evidence>
<keyword evidence="8" id="KW-0732">Signal</keyword>
<dbReference type="Gene3D" id="3.10.200.10">
    <property type="entry name" value="Alpha carbonic anhydrase"/>
    <property type="match status" value="1"/>
</dbReference>
<dbReference type="InterPro" id="IPR023561">
    <property type="entry name" value="Carbonic_anhydrase_a-class"/>
</dbReference>
<dbReference type="EC" id="4.2.1.1" evidence="2"/>
<dbReference type="PROSITE" id="PS51144">
    <property type="entry name" value="ALPHA_CA_2"/>
    <property type="match status" value="1"/>
</dbReference>
<feature type="domain" description="Alpha-carbonic anhydrase" evidence="9">
    <location>
        <begin position="275"/>
        <end position="498"/>
    </location>
</feature>
<dbReference type="PANTHER" id="PTHR18952:SF265">
    <property type="entry name" value="CARBONIC ANHYDRASE"/>
    <property type="match status" value="1"/>
</dbReference>
<evidence type="ECO:0000256" key="6">
    <source>
        <dbReference type="ARBA" id="ARBA00048348"/>
    </source>
</evidence>
<evidence type="ECO:0000256" key="2">
    <source>
        <dbReference type="ARBA" id="ARBA00012925"/>
    </source>
</evidence>
<dbReference type="EMBL" id="BJNV01000046">
    <property type="protein sequence ID" value="GEC96506.1"/>
    <property type="molecule type" value="Genomic_DNA"/>
</dbReference>
<keyword evidence="11" id="KW-1185">Reference proteome</keyword>
<reference evidence="10 11" key="1">
    <citation type="submission" date="2019-06" db="EMBL/GenBank/DDBJ databases">
        <title>Whole genome shotgun sequence of Zoogloea ramigera NBRC 15342.</title>
        <authorList>
            <person name="Hosoyama A."/>
            <person name="Uohara A."/>
            <person name="Ohji S."/>
            <person name="Ichikawa N."/>
        </authorList>
    </citation>
    <scope>NUCLEOTIDE SEQUENCE [LARGE SCALE GENOMIC DNA]</scope>
    <source>
        <strain evidence="10 11">NBRC 15342</strain>
    </source>
</reference>
<dbReference type="PANTHER" id="PTHR18952">
    <property type="entry name" value="CARBONIC ANHYDRASE"/>
    <property type="match status" value="1"/>
</dbReference>
<dbReference type="GO" id="GO:0008270">
    <property type="term" value="F:zinc ion binding"/>
    <property type="evidence" value="ECO:0007669"/>
    <property type="project" value="InterPro"/>
</dbReference>
<keyword evidence="5" id="KW-0456">Lyase</keyword>
<comment type="caution">
    <text evidence="10">The sequence shown here is derived from an EMBL/GenBank/DDBJ whole genome shotgun (WGS) entry which is preliminary data.</text>
</comment>
<dbReference type="SMART" id="SM01057">
    <property type="entry name" value="Carb_anhydrase"/>
    <property type="match status" value="1"/>
</dbReference>
<feature type="compositionally biased region" description="Basic and acidic residues" evidence="7">
    <location>
        <begin position="208"/>
        <end position="230"/>
    </location>
</feature>
<evidence type="ECO:0000256" key="4">
    <source>
        <dbReference type="ARBA" id="ARBA00022833"/>
    </source>
</evidence>
<dbReference type="OrthoDB" id="5327615at2"/>
<dbReference type="InterPro" id="IPR001148">
    <property type="entry name" value="CA_dom"/>
</dbReference>
<evidence type="ECO:0000256" key="5">
    <source>
        <dbReference type="ARBA" id="ARBA00023239"/>
    </source>
</evidence>
<evidence type="ECO:0000256" key="1">
    <source>
        <dbReference type="ARBA" id="ARBA00010718"/>
    </source>
</evidence>
<dbReference type="CDD" id="cd03124">
    <property type="entry name" value="alpha_CA_prokaryotic_like"/>
    <property type="match status" value="1"/>
</dbReference>
<comment type="catalytic activity">
    <reaction evidence="6">
        <text>hydrogencarbonate + H(+) = CO2 + H2O</text>
        <dbReference type="Rhea" id="RHEA:10748"/>
        <dbReference type="ChEBI" id="CHEBI:15377"/>
        <dbReference type="ChEBI" id="CHEBI:15378"/>
        <dbReference type="ChEBI" id="CHEBI:16526"/>
        <dbReference type="ChEBI" id="CHEBI:17544"/>
        <dbReference type="EC" id="4.2.1.1"/>
    </reaction>
</comment>